<dbReference type="AlphaFoldDB" id="A0A8R7UAU9"/>
<dbReference type="Proteomes" id="UP000015106">
    <property type="component" value="Chromosome 5"/>
</dbReference>
<dbReference type="EnsemblPlants" id="TuG1812G0500000017.01.T01">
    <property type="protein sequence ID" value="TuG1812G0500000017.01.T01"/>
    <property type="gene ID" value="TuG1812G0500000017.01"/>
</dbReference>
<sequence length="161" mass="19186">MTSPEGVTIKLGLFMGLLRVGRRIASSRIRWVNIFLYFATQILLRKHLQVQWCLRIFCSTDLVAEFFCKRVFHVDFSSTKLMLQKFFLWTSFFFQHRCCEKNFCRTRDVHKKIQSTLHCRFSPAPPRHRLPSLQPPLYLAQEARRPCGCQWRAKVVFVVTW</sequence>
<evidence type="ECO:0000313" key="2">
    <source>
        <dbReference type="Proteomes" id="UP000015106"/>
    </source>
</evidence>
<protein>
    <submittedName>
        <fullName evidence="1">Uncharacterized protein</fullName>
    </submittedName>
</protein>
<organism evidence="1 2">
    <name type="scientific">Triticum urartu</name>
    <name type="common">Red wild einkorn</name>
    <name type="synonym">Crithodium urartu</name>
    <dbReference type="NCBI Taxonomy" id="4572"/>
    <lineage>
        <taxon>Eukaryota</taxon>
        <taxon>Viridiplantae</taxon>
        <taxon>Streptophyta</taxon>
        <taxon>Embryophyta</taxon>
        <taxon>Tracheophyta</taxon>
        <taxon>Spermatophyta</taxon>
        <taxon>Magnoliopsida</taxon>
        <taxon>Liliopsida</taxon>
        <taxon>Poales</taxon>
        <taxon>Poaceae</taxon>
        <taxon>BOP clade</taxon>
        <taxon>Pooideae</taxon>
        <taxon>Triticodae</taxon>
        <taxon>Triticeae</taxon>
        <taxon>Triticinae</taxon>
        <taxon>Triticum</taxon>
    </lineage>
</organism>
<evidence type="ECO:0000313" key="1">
    <source>
        <dbReference type="EnsemblPlants" id="TuG1812G0500000017.01.T01"/>
    </source>
</evidence>
<proteinExistence type="predicted"/>
<reference evidence="2" key="1">
    <citation type="journal article" date="2013" name="Nature">
        <title>Draft genome of the wheat A-genome progenitor Triticum urartu.</title>
        <authorList>
            <person name="Ling H.Q."/>
            <person name="Zhao S."/>
            <person name="Liu D."/>
            <person name="Wang J."/>
            <person name="Sun H."/>
            <person name="Zhang C."/>
            <person name="Fan H."/>
            <person name="Li D."/>
            <person name="Dong L."/>
            <person name="Tao Y."/>
            <person name="Gao C."/>
            <person name="Wu H."/>
            <person name="Li Y."/>
            <person name="Cui Y."/>
            <person name="Guo X."/>
            <person name="Zheng S."/>
            <person name="Wang B."/>
            <person name="Yu K."/>
            <person name="Liang Q."/>
            <person name="Yang W."/>
            <person name="Lou X."/>
            <person name="Chen J."/>
            <person name="Feng M."/>
            <person name="Jian J."/>
            <person name="Zhang X."/>
            <person name="Luo G."/>
            <person name="Jiang Y."/>
            <person name="Liu J."/>
            <person name="Wang Z."/>
            <person name="Sha Y."/>
            <person name="Zhang B."/>
            <person name="Wu H."/>
            <person name="Tang D."/>
            <person name="Shen Q."/>
            <person name="Xue P."/>
            <person name="Zou S."/>
            <person name="Wang X."/>
            <person name="Liu X."/>
            <person name="Wang F."/>
            <person name="Yang Y."/>
            <person name="An X."/>
            <person name="Dong Z."/>
            <person name="Zhang K."/>
            <person name="Zhang X."/>
            <person name="Luo M.C."/>
            <person name="Dvorak J."/>
            <person name="Tong Y."/>
            <person name="Wang J."/>
            <person name="Yang H."/>
            <person name="Li Z."/>
            <person name="Wang D."/>
            <person name="Zhang A."/>
            <person name="Wang J."/>
        </authorList>
    </citation>
    <scope>NUCLEOTIDE SEQUENCE</scope>
    <source>
        <strain evidence="2">cv. G1812</strain>
    </source>
</reference>
<reference evidence="1" key="3">
    <citation type="submission" date="2022-06" db="UniProtKB">
        <authorList>
            <consortium name="EnsemblPlants"/>
        </authorList>
    </citation>
    <scope>IDENTIFICATION</scope>
</reference>
<name>A0A8R7UAU9_TRIUA</name>
<accession>A0A8R7UAU9</accession>
<dbReference type="Gramene" id="TuG1812G0500000017.01.T01">
    <property type="protein sequence ID" value="TuG1812G0500000017.01.T01"/>
    <property type="gene ID" value="TuG1812G0500000017.01"/>
</dbReference>
<keyword evidence="2" id="KW-1185">Reference proteome</keyword>
<reference evidence="1" key="2">
    <citation type="submission" date="2018-03" db="EMBL/GenBank/DDBJ databases">
        <title>The Triticum urartu genome reveals the dynamic nature of wheat genome evolution.</title>
        <authorList>
            <person name="Ling H."/>
            <person name="Ma B."/>
            <person name="Shi X."/>
            <person name="Liu H."/>
            <person name="Dong L."/>
            <person name="Sun H."/>
            <person name="Cao Y."/>
            <person name="Gao Q."/>
            <person name="Zheng S."/>
            <person name="Li Y."/>
            <person name="Yu Y."/>
            <person name="Du H."/>
            <person name="Qi M."/>
            <person name="Li Y."/>
            <person name="Yu H."/>
            <person name="Cui Y."/>
            <person name="Wang N."/>
            <person name="Chen C."/>
            <person name="Wu H."/>
            <person name="Zhao Y."/>
            <person name="Zhang J."/>
            <person name="Li Y."/>
            <person name="Zhou W."/>
            <person name="Zhang B."/>
            <person name="Hu W."/>
            <person name="Eijk M."/>
            <person name="Tang J."/>
            <person name="Witsenboer H."/>
            <person name="Zhao S."/>
            <person name="Li Z."/>
            <person name="Zhang A."/>
            <person name="Wang D."/>
            <person name="Liang C."/>
        </authorList>
    </citation>
    <scope>NUCLEOTIDE SEQUENCE [LARGE SCALE GENOMIC DNA]</scope>
    <source>
        <strain evidence="1">cv. G1812</strain>
    </source>
</reference>